<accession>A0A4Y2LC61</accession>
<gene>
    <name evidence="1" type="ORF">AVEN_28669_1</name>
</gene>
<sequence>MVVVFVLPFKTDEVTLVVIGNRGFRVELGQMTRKTHELAPPQQTSHHTNGRTCSPLHVIYRATGPYTRRIFSGIGFEPRTRNRNLTFRQPWPYDICYTICTPKS</sequence>
<evidence type="ECO:0000313" key="2">
    <source>
        <dbReference type="Proteomes" id="UP000499080"/>
    </source>
</evidence>
<evidence type="ECO:0000313" key="1">
    <source>
        <dbReference type="EMBL" id="GBN12039.1"/>
    </source>
</evidence>
<keyword evidence="2" id="KW-1185">Reference proteome</keyword>
<dbReference type="EMBL" id="BGPR01005640">
    <property type="protein sequence ID" value="GBN12039.1"/>
    <property type="molecule type" value="Genomic_DNA"/>
</dbReference>
<comment type="caution">
    <text evidence="1">The sequence shown here is derived from an EMBL/GenBank/DDBJ whole genome shotgun (WGS) entry which is preliminary data.</text>
</comment>
<name>A0A4Y2LC61_ARAVE</name>
<organism evidence="1 2">
    <name type="scientific">Araneus ventricosus</name>
    <name type="common">Orbweaver spider</name>
    <name type="synonym">Epeira ventricosa</name>
    <dbReference type="NCBI Taxonomy" id="182803"/>
    <lineage>
        <taxon>Eukaryota</taxon>
        <taxon>Metazoa</taxon>
        <taxon>Ecdysozoa</taxon>
        <taxon>Arthropoda</taxon>
        <taxon>Chelicerata</taxon>
        <taxon>Arachnida</taxon>
        <taxon>Araneae</taxon>
        <taxon>Araneomorphae</taxon>
        <taxon>Entelegynae</taxon>
        <taxon>Araneoidea</taxon>
        <taxon>Araneidae</taxon>
        <taxon>Araneus</taxon>
    </lineage>
</organism>
<protein>
    <submittedName>
        <fullName evidence="1">Uncharacterized protein</fullName>
    </submittedName>
</protein>
<proteinExistence type="predicted"/>
<reference evidence="1 2" key="1">
    <citation type="journal article" date="2019" name="Sci. Rep.">
        <title>Orb-weaving spider Araneus ventricosus genome elucidates the spidroin gene catalogue.</title>
        <authorList>
            <person name="Kono N."/>
            <person name="Nakamura H."/>
            <person name="Ohtoshi R."/>
            <person name="Moran D.A.P."/>
            <person name="Shinohara A."/>
            <person name="Yoshida Y."/>
            <person name="Fujiwara M."/>
            <person name="Mori M."/>
            <person name="Tomita M."/>
            <person name="Arakawa K."/>
        </authorList>
    </citation>
    <scope>NUCLEOTIDE SEQUENCE [LARGE SCALE GENOMIC DNA]</scope>
</reference>
<dbReference type="Proteomes" id="UP000499080">
    <property type="component" value="Unassembled WGS sequence"/>
</dbReference>
<dbReference type="AlphaFoldDB" id="A0A4Y2LC61"/>